<name>A0A072PR20_9EURO</name>
<dbReference type="Pfam" id="PF25540">
    <property type="entry name" value="DUF7923"/>
    <property type="match status" value="1"/>
</dbReference>
<dbReference type="EMBL" id="AMGV01000004">
    <property type="protein sequence ID" value="KEF57980.1"/>
    <property type="molecule type" value="Genomic_DNA"/>
</dbReference>
<feature type="domain" description="Tandem CCCH zinc finger" evidence="4">
    <location>
        <begin position="374"/>
        <end position="425"/>
    </location>
</feature>
<accession>A0A072PR20</accession>
<keyword evidence="6" id="KW-1185">Reference proteome</keyword>
<dbReference type="PANTHER" id="PTHR37543">
    <property type="entry name" value="CCCH ZINC FINGER DNA BINDING PROTEIN (AFU_ORTHOLOGUE AFUA_5G12760)"/>
    <property type="match status" value="1"/>
</dbReference>
<dbReference type="Pfam" id="PF25543">
    <property type="entry name" value="zf-CCCH_tandem"/>
    <property type="match status" value="1"/>
</dbReference>
<evidence type="ECO:0000313" key="5">
    <source>
        <dbReference type="EMBL" id="KEF57980.1"/>
    </source>
</evidence>
<dbReference type="InterPro" id="IPR057683">
    <property type="entry name" value="DUF7923"/>
</dbReference>
<dbReference type="InterPro" id="IPR057654">
    <property type="entry name" value="Znf-CCCH_tandem"/>
</dbReference>
<sequence>MSSLTERIERVKHHDAEKAELFKDLVDQLKELEEEKQKIQNELELSRYLCGKQLADLKTKNQDISGLQKTMDCDPFVLFLVDGDITKFSDDYIKRGAAGGHDAARDLRKAVYEYFEPKPDFLLNTKIIIHIFANIAGMLKVYQESRILTDSSIIRQFLQGFNREHALSHFIDAGDDKEAADSKVKEEMSLFFNNTHCKHIMFAGSGDSSYAGFLRQYTLTTQVCSRLVLVESVPFANKFIELADKFEKTEFKSLFRDSKIDIRRPSLRDEAASRPQRSPPPSYASTVKQVGQSQSEEDSFLKDATSPTAERGERRKIFLNKDGHRVDRDVRPDKGLVTSLKPRKLCNRHFLTRCNYVSCMHSHEGTLTPAQTEALRYIARLSPCQTLLCDDPDCVAGHRCMAGSKCDRRGSNCWFSEEMHNVDTTIVRSLPP</sequence>
<protein>
    <recommendedName>
        <fullName evidence="7">C3H1-type domain-containing protein</fullName>
    </recommendedName>
</protein>
<dbReference type="Proteomes" id="UP000027920">
    <property type="component" value="Unassembled WGS sequence"/>
</dbReference>
<feature type="domain" description="DUF7923" evidence="3">
    <location>
        <begin position="72"/>
        <end position="255"/>
    </location>
</feature>
<feature type="region of interest" description="Disordered" evidence="2">
    <location>
        <begin position="266"/>
        <end position="316"/>
    </location>
</feature>
<gene>
    <name evidence="5" type="ORF">A1O9_05903</name>
</gene>
<dbReference type="PANTHER" id="PTHR37543:SF1">
    <property type="entry name" value="CCCH ZINC FINGER DNA BINDING PROTEIN (AFU_ORTHOLOGUE AFUA_5G12760)"/>
    <property type="match status" value="1"/>
</dbReference>
<dbReference type="OrthoDB" id="2270193at2759"/>
<comment type="caution">
    <text evidence="5">The sequence shown here is derived from an EMBL/GenBank/DDBJ whole genome shotgun (WGS) entry which is preliminary data.</text>
</comment>
<evidence type="ECO:0000259" key="4">
    <source>
        <dbReference type="Pfam" id="PF25543"/>
    </source>
</evidence>
<dbReference type="AlphaFoldDB" id="A0A072PR20"/>
<evidence type="ECO:0000256" key="1">
    <source>
        <dbReference type="SAM" id="Coils"/>
    </source>
</evidence>
<dbReference type="VEuPathDB" id="FungiDB:A1O9_05903"/>
<dbReference type="STRING" id="1182545.A0A072PR20"/>
<evidence type="ECO:0008006" key="7">
    <source>
        <dbReference type="Google" id="ProtNLM"/>
    </source>
</evidence>
<reference evidence="5 6" key="1">
    <citation type="submission" date="2013-03" db="EMBL/GenBank/DDBJ databases">
        <title>The Genome Sequence of Exophiala aquamarina CBS 119918.</title>
        <authorList>
            <consortium name="The Broad Institute Genomics Platform"/>
            <person name="Cuomo C."/>
            <person name="de Hoog S."/>
            <person name="Gorbushina A."/>
            <person name="Walker B."/>
            <person name="Young S.K."/>
            <person name="Zeng Q."/>
            <person name="Gargeya S."/>
            <person name="Fitzgerald M."/>
            <person name="Haas B."/>
            <person name="Abouelleil A."/>
            <person name="Allen A.W."/>
            <person name="Alvarado L."/>
            <person name="Arachchi H.M."/>
            <person name="Berlin A.M."/>
            <person name="Chapman S.B."/>
            <person name="Gainer-Dewar J."/>
            <person name="Goldberg J."/>
            <person name="Griggs A."/>
            <person name="Gujja S."/>
            <person name="Hansen M."/>
            <person name="Howarth C."/>
            <person name="Imamovic A."/>
            <person name="Ireland A."/>
            <person name="Larimer J."/>
            <person name="McCowan C."/>
            <person name="Murphy C."/>
            <person name="Pearson M."/>
            <person name="Poon T.W."/>
            <person name="Priest M."/>
            <person name="Roberts A."/>
            <person name="Saif S."/>
            <person name="Shea T."/>
            <person name="Sisk P."/>
            <person name="Sykes S."/>
            <person name="Wortman J."/>
            <person name="Nusbaum C."/>
            <person name="Birren B."/>
        </authorList>
    </citation>
    <scope>NUCLEOTIDE SEQUENCE [LARGE SCALE GENOMIC DNA]</scope>
    <source>
        <strain evidence="5 6">CBS 119918</strain>
    </source>
</reference>
<feature type="coiled-coil region" evidence="1">
    <location>
        <begin position="15"/>
        <end position="49"/>
    </location>
</feature>
<dbReference type="GeneID" id="25280823"/>
<dbReference type="RefSeq" id="XP_013260570.1">
    <property type="nucleotide sequence ID" value="XM_013405116.1"/>
</dbReference>
<dbReference type="HOGENOM" id="CLU_031811_0_1_1"/>
<evidence type="ECO:0000256" key="2">
    <source>
        <dbReference type="SAM" id="MobiDB-lite"/>
    </source>
</evidence>
<organism evidence="5 6">
    <name type="scientific">Exophiala aquamarina CBS 119918</name>
    <dbReference type="NCBI Taxonomy" id="1182545"/>
    <lineage>
        <taxon>Eukaryota</taxon>
        <taxon>Fungi</taxon>
        <taxon>Dikarya</taxon>
        <taxon>Ascomycota</taxon>
        <taxon>Pezizomycotina</taxon>
        <taxon>Eurotiomycetes</taxon>
        <taxon>Chaetothyriomycetidae</taxon>
        <taxon>Chaetothyriales</taxon>
        <taxon>Herpotrichiellaceae</taxon>
        <taxon>Exophiala</taxon>
    </lineage>
</organism>
<proteinExistence type="predicted"/>
<evidence type="ECO:0000313" key="6">
    <source>
        <dbReference type="Proteomes" id="UP000027920"/>
    </source>
</evidence>
<keyword evidence="1" id="KW-0175">Coiled coil</keyword>
<evidence type="ECO:0000259" key="3">
    <source>
        <dbReference type="Pfam" id="PF25540"/>
    </source>
</evidence>